<dbReference type="Pfam" id="PF00440">
    <property type="entry name" value="TetR_N"/>
    <property type="match status" value="1"/>
</dbReference>
<evidence type="ECO:0000313" key="6">
    <source>
        <dbReference type="EMBL" id="RJF91173.1"/>
    </source>
</evidence>
<dbReference type="InterPro" id="IPR001647">
    <property type="entry name" value="HTH_TetR"/>
</dbReference>
<feature type="DNA-binding region" description="H-T-H motif" evidence="4">
    <location>
        <begin position="38"/>
        <end position="57"/>
    </location>
</feature>
<dbReference type="PROSITE" id="PS50977">
    <property type="entry name" value="HTH_TETR_2"/>
    <property type="match status" value="1"/>
</dbReference>
<keyword evidence="2 4" id="KW-0238">DNA-binding</keyword>
<dbReference type="GO" id="GO:0000976">
    <property type="term" value="F:transcription cis-regulatory region binding"/>
    <property type="evidence" value="ECO:0007669"/>
    <property type="project" value="TreeGrafter"/>
</dbReference>
<evidence type="ECO:0000256" key="3">
    <source>
        <dbReference type="ARBA" id="ARBA00023163"/>
    </source>
</evidence>
<feature type="domain" description="HTH tetR-type" evidence="5">
    <location>
        <begin position="15"/>
        <end position="75"/>
    </location>
</feature>
<dbReference type="InterPro" id="IPR050109">
    <property type="entry name" value="HTH-type_TetR-like_transc_reg"/>
</dbReference>
<sequence>MNDTVESRKPNRGYDETHRALIETAVRLISEKGADALSIAALARATSINRTTVYYHFSTRDALLRAVRHWSSEQLVAAFNDPAPQDERIDHLSRFVLQNPELIKLWIEDFVSGSDIRESYPQWDALVKGVTDLASTGRTDAEIFCTILITGAVIGPRVFRNAVRPDASDAEIMERFRREQQRLLRDLSLTRGEDAI</sequence>
<dbReference type="EMBL" id="QYUM01000003">
    <property type="protein sequence ID" value="RJF91173.1"/>
    <property type="molecule type" value="Genomic_DNA"/>
</dbReference>
<dbReference type="PANTHER" id="PTHR30055:SF234">
    <property type="entry name" value="HTH-TYPE TRANSCRIPTIONAL REGULATOR BETI"/>
    <property type="match status" value="1"/>
</dbReference>
<dbReference type="Proteomes" id="UP000286100">
    <property type="component" value="Unassembled WGS sequence"/>
</dbReference>
<proteinExistence type="predicted"/>
<keyword evidence="3" id="KW-0804">Transcription</keyword>
<dbReference type="RefSeq" id="WP_119763024.1">
    <property type="nucleotide sequence ID" value="NZ_QYUM01000003.1"/>
</dbReference>
<evidence type="ECO:0000256" key="2">
    <source>
        <dbReference type="ARBA" id="ARBA00023125"/>
    </source>
</evidence>
<dbReference type="AlphaFoldDB" id="A0A418WMD1"/>
<organism evidence="6 7">
    <name type="scientific">Sphingomonas cavernae</name>
    <dbReference type="NCBI Taxonomy" id="2320861"/>
    <lineage>
        <taxon>Bacteria</taxon>
        <taxon>Pseudomonadati</taxon>
        <taxon>Pseudomonadota</taxon>
        <taxon>Alphaproteobacteria</taxon>
        <taxon>Sphingomonadales</taxon>
        <taxon>Sphingomonadaceae</taxon>
        <taxon>Sphingomonas</taxon>
    </lineage>
</organism>
<dbReference type="InterPro" id="IPR009057">
    <property type="entry name" value="Homeodomain-like_sf"/>
</dbReference>
<protein>
    <submittedName>
        <fullName evidence="6">TetR/AcrR family transcriptional regulator</fullName>
    </submittedName>
</protein>
<keyword evidence="1" id="KW-0805">Transcription regulation</keyword>
<name>A0A418WMD1_9SPHN</name>
<evidence type="ECO:0000256" key="1">
    <source>
        <dbReference type="ARBA" id="ARBA00023015"/>
    </source>
</evidence>
<dbReference type="GO" id="GO:0003700">
    <property type="term" value="F:DNA-binding transcription factor activity"/>
    <property type="evidence" value="ECO:0007669"/>
    <property type="project" value="TreeGrafter"/>
</dbReference>
<evidence type="ECO:0000256" key="4">
    <source>
        <dbReference type="PROSITE-ProRule" id="PRU00335"/>
    </source>
</evidence>
<gene>
    <name evidence="6" type="ORF">D3876_13700</name>
</gene>
<dbReference type="PRINTS" id="PR00455">
    <property type="entry name" value="HTHTETR"/>
</dbReference>
<comment type="caution">
    <text evidence="6">The sequence shown here is derived from an EMBL/GenBank/DDBJ whole genome shotgun (WGS) entry which is preliminary data.</text>
</comment>
<dbReference type="OrthoDB" id="9787680at2"/>
<reference evidence="6 7" key="1">
    <citation type="submission" date="2018-09" db="EMBL/GenBank/DDBJ databases">
        <authorList>
            <person name="Zhu H."/>
        </authorList>
    </citation>
    <scope>NUCLEOTIDE SEQUENCE [LARGE SCALE GENOMIC DNA]</scope>
    <source>
        <strain evidence="6 7">K2R01-6</strain>
    </source>
</reference>
<dbReference type="SUPFAM" id="SSF46689">
    <property type="entry name" value="Homeodomain-like"/>
    <property type="match status" value="1"/>
</dbReference>
<dbReference type="Gene3D" id="1.10.357.10">
    <property type="entry name" value="Tetracycline Repressor, domain 2"/>
    <property type="match status" value="1"/>
</dbReference>
<dbReference type="PANTHER" id="PTHR30055">
    <property type="entry name" value="HTH-TYPE TRANSCRIPTIONAL REGULATOR RUTR"/>
    <property type="match status" value="1"/>
</dbReference>
<accession>A0A418WMD1</accession>
<keyword evidence="7" id="KW-1185">Reference proteome</keyword>
<evidence type="ECO:0000259" key="5">
    <source>
        <dbReference type="PROSITE" id="PS50977"/>
    </source>
</evidence>
<evidence type="ECO:0000313" key="7">
    <source>
        <dbReference type="Proteomes" id="UP000286100"/>
    </source>
</evidence>